<evidence type="ECO:0000259" key="2">
    <source>
        <dbReference type="Pfam" id="PF26366"/>
    </source>
</evidence>
<dbReference type="EMBL" id="LT629772">
    <property type="protein sequence ID" value="SDS31987.1"/>
    <property type="molecule type" value="Genomic_DNA"/>
</dbReference>
<dbReference type="AlphaFoldDB" id="A0A1H1R880"/>
<keyword evidence="4" id="KW-1185">Reference proteome</keyword>
<sequence length="325" mass="36103">MIMLRRICAIATACVIAALTGCVQIPQRVTGTTDPRPSMTGATATKLVKRYIALDNAAWEKLDPSRLSETATGPELARQGHLMTIQKRIGGKDRPPHLPTDARYTVTSTPGGHYPALAVISGFAEAEDAPDSFYLAERASAADPWLISYSAGEDLNTFLPAVDKRERMFKPVGAKTKINGVTAGRITDLLTDALRQPTAKVSKRFVANDSFNDAKAVPLDKKESAHQKRTFDYISVPWQQAYRTGKGDLIVFGAFTRTTRYDYLDDYYTYFKSGYEKKLLPGKYSSLTYTSYCRYALRVPKKGKFAVQHMVWSLDDLTGSDYTSY</sequence>
<dbReference type="InterPro" id="IPR058407">
    <property type="entry name" value="DUF8094"/>
</dbReference>
<dbReference type="Pfam" id="PF26366">
    <property type="entry name" value="DUF8094"/>
    <property type="match status" value="1"/>
</dbReference>
<dbReference type="RefSeq" id="WP_091522472.1">
    <property type="nucleotide sequence ID" value="NZ_LT629772.1"/>
</dbReference>
<dbReference type="Proteomes" id="UP000199103">
    <property type="component" value="Chromosome I"/>
</dbReference>
<feature type="signal peptide" evidence="1">
    <location>
        <begin position="1"/>
        <end position="17"/>
    </location>
</feature>
<protein>
    <recommendedName>
        <fullName evidence="2">DUF8094 domain-containing protein</fullName>
    </recommendedName>
</protein>
<feature type="chain" id="PRO_5038486097" description="DUF8094 domain-containing protein" evidence="1">
    <location>
        <begin position="18"/>
        <end position="325"/>
    </location>
</feature>
<keyword evidence="1" id="KW-0732">Signal</keyword>
<evidence type="ECO:0000313" key="3">
    <source>
        <dbReference type="EMBL" id="SDS31987.1"/>
    </source>
</evidence>
<dbReference type="PROSITE" id="PS51257">
    <property type="entry name" value="PROKAR_LIPOPROTEIN"/>
    <property type="match status" value="1"/>
</dbReference>
<organism evidence="3 4">
    <name type="scientific">Microlunatus soli</name>
    <dbReference type="NCBI Taxonomy" id="630515"/>
    <lineage>
        <taxon>Bacteria</taxon>
        <taxon>Bacillati</taxon>
        <taxon>Actinomycetota</taxon>
        <taxon>Actinomycetes</taxon>
        <taxon>Propionibacteriales</taxon>
        <taxon>Propionibacteriaceae</taxon>
        <taxon>Microlunatus</taxon>
    </lineage>
</organism>
<accession>A0A1H1R880</accession>
<dbReference type="STRING" id="630515.SAMN04489812_1551"/>
<reference evidence="3 4" key="1">
    <citation type="submission" date="2016-10" db="EMBL/GenBank/DDBJ databases">
        <authorList>
            <person name="de Groot N.N."/>
        </authorList>
    </citation>
    <scope>NUCLEOTIDE SEQUENCE [LARGE SCALE GENOMIC DNA]</scope>
    <source>
        <strain evidence="3 4">DSM 21800</strain>
    </source>
</reference>
<feature type="domain" description="DUF8094" evidence="2">
    <location>
        <begin position="36"/>
        <end position="304"/>
    </location>
</feature>
<evidence type="ECO:0000256" key="1">
    <source>
        <dbReference type="SAM" id="SignalP"/>
    </source>
</evidence>
<gene>
    <name evidence="3" type="ORF">SAMN04489812_1551</name>
</gene>
<evidence type="ECO:0000313" key="4">
    <source>
        <dbReference type="Proteomes" id="UP000199103"/>
    </source>
</evidence>
<proteinExistence type="predicted"/>
<name>A0A1H1R880_9ACTN</name>